<organism evidence="4 5">
    <name type="scientific">Desulfurivibrio alkaliphilus (strain DSM 19089 / UNIQEM U267 / AHT2)</name>
    <dbReference type="NCBI Taxonomy" id="589865"/>
    <lineage>
        <taxon>Bacteria</taxon>
        <taxon>Pseudomonadati</taxon>
        <taxon>Thermodesulfobacteriota</taxon>
        <taxon>Desulfobulbia</taxon>
        <taxon>Desulfobulbales</taxon>
        <taxon>Desulfobulbaceae</taxon>
        <taxon>Desulfurivibrio</taxon>
    </lineage>
</organism>
<evidence type="ECO:0000256" key="1">
    <source>
        <dbReference type="ARBA" id="ARBA00010835"/>
    </source>
</evidence>
<dbReference type="Pfam" id="PF00472">
    <property type="entry name" value="RF-1"/>
    <property type="match status" value="1"/>
</dbReference>
<reference evidence="5" key="1">
    <citation type="submission" date="2010-02" db="EMBL/GenBank/DDBJ databases">
        <title>Complete sequence of Desulfurivibrio alkaliphilus AHT2.</title>
        <authorList>
            <consortium name="US DOE Joint Genome Institute"/>
            <person name="Pitluck S."/>
            <person name="Chertkov O."/>
            <person name="Detter J.C."/>
            <person name="Han C."/>
            <person name="Tapia R."/>
            <person name="Larimer F."/>
            <person name="Land M."/>
            <person name="Hauser L."/>
            <person name="Kyrpides N."/>
            <person name="Mikhailova N."/>
            <person name="Sorokin D.Y."/>
            <person name="Muyzer G."/>
            <person name="Woyke T."/>
        </authorList>
    </citation>
    <scope>NUCLEOTIDE SEQUENCE [LARGE SCALE GENOMIC DNA]</scope>
    <source>
        <strain evidence="5">DSM 19089 / UNIQEM U267 / AHT2</strain>
    </source>
</reference>
<dbReference type="GO" id="GO:0003747">
    <property type="term" value="F:translation release factor activity"/>
    <property type="evidence" value="ECO:0007669"/>
    <property type="project" value="InterPro"/>
</dbReference>
<dbReference type="SUPFAM" id="SSF75620">
    <property type="entry name" value="Release factor"/>
    <property type="match status" value="1"/>
</dbReference>
<dbReference type="STRING" id="589865.DaAHT2_1595"/>
<dbReference type="EMBL" id="CP001940">
    <property type="protein sequence ID" value="ADH86290.1"/>
    <property type="molecule type" value="Genomic_DNA"/>
</dbReference>
<dbReference type="AlphaFoldDB" id="D6Z415"/>
<evidence type="ECO:0000313" key="4">
    <source>
        <dbReference type="EMBL" id="ADH86290.1"/>
    </source>
</evidence>
<name>D6Z415_DESAT</name>
<dbReference type="Gene3D" id="3.30.160.20">
    <property type="match status" value="1"/>
</dbReference>
<dbReference type="Proteomes" id="UP000001508">
    <property type="component" value="Chromosome"/>
</dbReference>
<gene>
    <name evidence="4" type="ordered locus">DaAHT2_1595</name>
</gene>
<protein>
    <submittedName>
        <fullName evidence="4">Class I peptide chain release factor</fullName>
    </submittedName>
</protein>
<evidence type="ECO:0000256" key="2">
    <source>
        <dbReference type="SAM" id="MobiDB-lite"/>
    </source>
</evidence>
<dbReference type="InterPro" id="IPR000352">
    <property type="entry name" value="Pep_chain_release_fac_I"/>
</dbReference>
<evidence type="ECO:0000259" key="3">
    <source>
        <dbReference type="PROSITE" id="PS00745"/>
    </source>
</evidence>
<dbReference type="GO" id="GO:0072344">
    <property type="term" value="P:rescue of stalled ribosome"/>
    <property type="evidence" value="ECO:0007669"/>
    <property type="project" value="TreeGrafter"/>
</dbReference>
<dbReference type="NCBIfam" id="NF006718">
    <property type="entry name" value="PRK09256.1"/>
    <property type="match status" value="1"/>
</dbReference>
<dbReference type="KEGG" id="dak:DaAHT2_1595"/>
<dbReference type="PANTHER" id="PTHR47814">
    <property type="entry name" value="PEPTIDYL-TRNA HYDROLASE ARFB"/>
    <property type="match status" value="1"/>
</dbReference>
<dbReference type="OrthoDB" id="9815709at2"/>
<dbReference type="PROSITE" id="PS00745">
    <property type="entry name" value="RF_PROK_I"/>
    <property type="match status" value="1"/>
</dbReference>
<dbReference type="RefSeq" id="WP_013163817.1">
    <property type="nucleotide sequence ID" value="NC_014216.1"/>
</dbReference>
<comment type="similarity">
    <text evidence="1">Belongs to the prokaryotic/mitochondrial release factor family.</text>
</comment>
<evidence type="ECO:0000313" key="5">
    <source>
        <dbReference type="Proteomes" id="UP000001508"/>
    </source>
</evidence>
<dbReference type="eggNOG" id="COG1186">
    <property type="taxonomic scope" value="Bacteria"/>
</dbReference>
<proteinExistence type="inferred from homology"/>
<accession>D6Z415</accession>
<dbReference type="PANTHER" id="PTHR47814:SF1">
    <property type="entry name" value="PEPTIDYL-TRNA HYDROLASE ARFB"/>
    <property type="match status" value="1"/>
</dbReference>
<feature type="domain" description="Prokaryotic-type class I peptide chain release factors" evidence="3">
    <location>
        <begin position="20"/>
        <end position="36"/>
    </location>
</feature>
<dbReference type="InParanoid" id="D6Z415"/>
<feature type="compositionally biased region" description="Basic residues" evidence="2">
    <location>
        <begin position="119"/>
        <end position="131"/>
    </location>
</feature>
<dbReference type="InterPro" id="IPR045853">
    <property type="entry name" value="Pep_chain_release_fac_I_sf"/>
</dbReference>
<feature type="region of interest" description="Disordered" evidence="2">
    <location>
        <begin position="95"/>
        <end position="138"/>
    </location>
</feature>
<dbReference type="HOGENOM" id="CLU_089470_3_0_7"/>
<keyword evidence="5" id="KW-1185">Reference proteome</keyword>
<sequence>MRISRTLTIPETELAFTAIRAGGPGGQHVNKVSTAIQLFFDIRASSLPEPYKERLLALNDRRISADGVVVIKAVRHRSQEKNKEEARQRLRELIAAVTKEPKKRKPTRPTKAAKERRLAAKTRTAKIKGLRKPVSSND</sequence>
<dbReference type="GO" id="GO:0004045">
    <property type="term" value="F:peptidyl-tRNA hydrolase activity"/>
    <property type="evidence" value="ECO:0007669"/>
    <property type="project" value="TreeGrafter"/>
</dbReference>
<dbReference type="GO" id="GO:0043022">
    <property type="term" value="F:ribosome binding"/>
    <property type="evidence" value="ECO:0007669"/>
    <property type="project" value="TreeGrafter"/>
</dbReference>
<dbReference type="FunCoup" id="D6Z415">
    <property type="interactions" value="238"/>
</dbReference>